<keyword evidence="2" id="KW-0436">Ligase</keyword>
<reference evidence="4 5" key="1">
    <citation type="submission" date="2011-02" db="EMBL/GenBank/DDBJ databases">
        <title>The Genome Sequence of Sphaeroforma arctica JP610.</title>
        <authorList>
            <consortium name="The Broad Institute Genome Sequencing Platform"/>
            <person name="Russ C."/>
            <person name="Cuomo C."/>
            <person name="Young S.K."/>
            <person name="Zeng Q."/>
            <person name="Gargeya S."/>
            <person name="Alvarado L."/>
            <person name="Berlin A."/>
            <person name="Chapman S.B."/>
            <person name="Chen Z."/>
            <person name="Freedman E."/>
            <person name="Gellesch M."/>
            <person name="Goldberg J."/>
            <person name="Griggs A."/>
            <person name="Gujja S."/>
            <person name="Heilman E."/>
            <person name="Heiman D."/>
            <person name="Howarth C."/>
            <person name="Mehta T."/>
            <person name="Neiman D."/>
            <person name="Pearson M."/>
            <person name="Roberts A."/>
            <person name="Saif S."/>
            <person name="Shea T."/>
            <person name="Shenoy N."/>
            <person name="Sisk P."/>
            <person name="Stolte C."/>
            <person name="Sykes S."/>
            <person name="White J."/>
            <person name="Yandava C."/>
            <person name="Burger G."/>
            <person name="Gray M.W."/>
            <person name="Holland P.W.H."/>
            <person name="King N."/>
            <person name="Lang F.B.F."/>
            <person name="Roger A.J."/>
            <person name="Ruiz-Trillo I."/>
            <person name="Haas B."/>
            <person name="Nusbaum C."/>
            <person name="Birren B."/>
        </authorList>
    </citation>
    <scope>NUCLEOTIDE SEQUENCE [LARGE SCALE GENOMIC DNA]</scope>
    <source>
        <strain evidence="4 5">JP610</strain>
    </source>
</reference>
<accession>A0A0L0FX14</accession>
<dbReference type="OrthoDB" id="10250105at2759"/>
<dbReference type="PANTHER" id="PTHR12835:SF5">
    <property type="entry name" value="BIOTIN--PROTEIN LIGASE"/>
    <property type="match status" value="1"/>
</dbReference>
<keyword evidence="5" id="KW-1185">Reference proteome</keyword>
<dbReference type="PANTHER" id="PTHR12835">
    <property type="entry name" value="BIOTIN PROTEIN LIGASE"/>
    <property type="match status" value="1"/>
</dbReference>
<evidence type="ECO:0000256" key="1">
    <source>
        <dbReference type="ARBA" id="ARBA00009934"/>
    </source>
</evidence>
<dbReference type="NCBIfam" id="TIGR00121">
    <property type="entry name" value="birA_ligase"/>
    <property type="match status" value="1"/>
</dbReference>
<dbReference type="AlphaFoldDB" id="A0A0L0FX14"/>
<comment type="similarity">
    <text evidence="1">Belongs to the biotin--protein ligase family.</text>
</comment>
<dbReference type="eggNOG" id="KOG1536">
    <property type="taxonomic scope" value="Eukaryota"/>
</dbReference>
<dbReference type="InterPro" id="IPR045864">
    <property type="entry name" value="aa-tRNA-synth_II/BPL/LPL"/>
</dbReference>
<dbReference type="GO" id="GO:0005737">
    <property type="term" value="C:cytoplasm"/>
    <property type="evidence" value="ECO:0007669"/>
    <property type="project" value="TreeGrafter"/>
</dbReference>
<dbReference type="STRING" id="667725.A0A0L0FX14"/>
<evidence type="ECO:0000256" key="2">
    <source>
        <dbReference type="ARBA" id="ARBA00022598"/>
    </source>
</evidence>
<evidence type="ECO:0000259" key="3">
    <source>
        <dbReference type="PROSITE" id="PS51733"/>
    </source>
</evidence>
<protein>
    <recommendedName>
        <fullName evidence="3">BPL/LPL catalytic domain-containing protein</fullName>
    </recommendedName>
</protein>
<organism evidence="4 5">
    <name type="scientific">Sphaeroforma arctica JP610</name>
    <dbReference type="NCBI Taxonomy" id="667725"/>
    <lineage>
        <taxon>Eukaryota</taxon>
        <taxon>Ichthyosporea</taxon>
        <taxon>Ichthyophonida</taxon>
        <taxon>Sphaeroforma</taxon>
    </lineage>
</organism>
<dbReference type="PROSITE" id="PS51733">
    <property type="entry name" value="BPL_LPL_CATALYTIC"/>
    <property type="match status" value="1"/>
</dbReference>
<dbReference type="InterPro" id="IPR004408">
    <property type="entry name" value="Biotin_CoA_COase_ligase"/>
</dbReference>
<dbReference type="RefSeq" id="XP_014154978.1">
    <property type="nucleotide sequence ID" value="XM_014299503.1"/>
</dbReference>
<dbReference type="Proteomes" id="UP000054560">
    <property type="component" value="Unassembled WGS sequence"/>
</dbReference>
<dbReference type="InterPro" id="IPR004143">
    <property type="entry name" value="BPL_LPL_catalytic"/>
</dbReference>
<name>A0A0L0FX14_9EUKA</name>
<sequence length="383" mass="43237">MRLQASTLAHSRRLTNGGWMNKLFQLNSFQKKHLESYLHKGLLGHRQSTNMHTATLPERHTLFASAATVFGVGDIHSWMGERVSPADRIDFEIREESSNDEAAESGISAPVRPFCVDKYIAQLTTKHNLGRYIVYAPRCESTHTLCLDDYPKLSIGSVVVADKQGASKGRGTNVWDSPPGQLAFSFKIMIKHPSQLVCMQYLVSLAVVKACEVYMPERSVRLKWPNDIYTNDKVKIGGILCNSVYNSEKKEFEIVCGVGLNVFNDQPTTCLASMMSHISDLDQGSFPPLEREGLLAHFMNIFERDLELYRVRDFQPFLPDYLKKWLHSDERLTLQADGLTVTVKGLTSEGYLLAEDSDGDPCELHPDYNSLDLYQGLLKKKIR</sequence>
<evidence type="ECO:0000313" key="5">
    <source>
        <dbReference type="Proteomes" id="UP000054560"/>
    </source>
</evidence>
<dbReference type="EMBL" id="KQ242071">
    <property type="protein sequence ID" value="KNC81076.1"/>
    <property type="molecule type" value="Genomic_DNA"/>
</dbReference>
<dbReference type="SUPFAM" id="SSF55681">
    <property type="entry name" value="Class II aaRS and biotin synthetases"/>
    <property type="match status" value="1"/>
</dbReference>
<gene>
    <name evidence="4" type="ORF">SARC_06579</name>
</gene>
<dbReference type="Pfam" id="PF03099">
    <property type="entry name" value="BPL_LplA_LipB"/>
    <property type="match status" value="1"/>
</dbReference>
<proteinExistence type="inferred from homology"/>
<evidence type="ECO:0000313" key="4">
    <source>
        <dbReference type="EMBL" id="KNC81076.1"/>
    </source>
</evidence>
<dbReference type="Gene3D" id="3.30.930.10">
    <property type="entry name" value="Bira Bifunctional Protein, Domain 2"/>
    <property type="match status" value="1"/>
</dbReference>
<feature type="domain" description="BPL/LPL catalytic" evidence="3">
    <location>
        <begin position="117"/>
        <end position="310"/>
    </location>
</feature>
<dbReference type="CDD" id="cd16442">
    <property type="entry name" value="BPL"/>
    <property type="match status" value="1"/>
</dbReference>
<dbReference type="GO" id="GO:0004077">
    <property type="term" value="F:biotin--[biotin carboxyl-carrier protein] ligase activity"/>
    <property type="evidence" value="ECO:0007669"/>
    <property type="project" value="InterPro"/>
</dbReference>
<dbReference type="GeneID" id="25907083"/>